<name>A0A4P8Y266_9MUSC</name>
<protein>
    <recommendedName>
        <fullName evidence="4 17">NADH-ubiquinone oxidoreductase chain 5</fullName>
        <ecNumber evidence="3 17">7.1.1.2</ecNumber>
    </recommendedName>
</protein>
<feature type="domain" description="NADH-Ubiquinone oxidoreductase (complex I) chain 5 N-terminal" evidence="19">
    <location>
        <begin position="42"/>
        <end position="90"/>
    </location>
</feature>
<feature type="transmembrane region" description="Helical" evidence="17">
    <location>
        <begin position="334"/>
        <end position="358"/>
    </location>
</feature>
<comment type="similarity">
    <text evidence="17">Belongs to the complex I subunit 5 family.</text>
</comment>
<feature type="transmembrane region" description="Helical" evidence="17">
    <location>
        <begin position="182"/>
        <end position="206"/>
    </location>
</feature>
<evidence type="ECO:0000256" key="1">
    <source>
        <dbReference type="ARBA" id="ARBA00003257"/>
    </source>
</evidence>
<keyword evidence="9" id="KW-1278">Translocase</keyword>
<evidence type="ECO:0000256" key="5">
    <source>
        <dbReference type="ARBA" id="ARBA00022448"/>
    </source>
</evidence>
<evidence type="ECO:0000256" key="8">
    <source>
        <dbReference type="ARBA" id="ARBA00022792"/>
    </source>
</evidence>
<reference evidence="21" key="1">
    <citation type="submission" date="2018-05" db="EMBL/GenBank/DDBJ databases">
        <title>Five complete mitochondrial genomes of the hoverfly genus Eristalinus (Diptera: Syrphidae).</title>
        <authorList>
            <person name="De Smet Y.V.P."/>
        </authorList>
    </citation>
    <scope>NUCLEOTIDE SEQUENCE</scope>
</reference>
<dbReference type="PRINTS" id="PR01434">
    <property type="entry name" value="NADHDHGNASE5"/>
</dbReference>
<keyword evidence="14 17" id="KW-0496">Mitochondrion</keyword>
<evidence type="ECO:0000256" key="11">
    <source>
        <dbReference type="ARBA" id="ARBA00022989"/>
    </source>
</evidence>
<gene>
    <name evidence="21" type="primary">ND5</name>
</gene>
<feature type="transmembrane region" description="Helical" evidence="17">
    <location>
        <begin position="244"/>
        <end position="266"/>
    </location>
</feature>
<dbReference type="GeneID" id="40509314"/>
<dbReference type="InterPro" id="IPR010934">
    <property type="entry name" value="NADH_DH_su5_C"/>
</dbReference>
<keyword evidence="6" id="KW-0679">Respiratory chain</keyword>
<comment type="catalytic activity">
    <reaction evidence="16 17">
        <text>a ubiquinone + NADH + 5 H(+)(in) = a ubiquinol + NAD(+) + 4 H(+)(out)</text>
        <dbReference type="Rhea" id="RHEA:29091"/>
        <dbReference type="Rhea" id="RHEA-COMP:9565"/>
        <dbReference type="Rhea" id="RHEA-COMP:9566"/>
        <dbReference type="ChEBI" id="CHEBI:15378"/>
        <dbReference type="ChEBI" id="CHEBI:16389"/>
        <dbReference type="ChEBI" id="CHEBI:17976"/>
        <dbReference type="ChEBI" id="CHEBI:57540"/>
        <dbReference type="ChEBI" id="CHEBI:57945"/>
        <dbReference type="EC" id="7.1.1.2"/>
    </reaction>
</comment>
<proteinExistence type="inferred from homology"/>
<evidence type="ECO:0000313" key="21">
    <source>
        <dbReference type="EMBL" id="QCT09696.1"/>
    </source>
</evidence>
<evidence type="ECO:0000259" key="20">
    <source>
        <dbReference type="Pfam" id="PF06455"/>
    </source>
</evidence>
<feature type="transmembrane region" description="Helical" evidence="17">
    <location>
        <begin position="7"/>
        <end position="29"/>
    </location>
</feature>
<keyword evidence="13 17" id="KW-0830">Ubiquinone</keyword>
<feature type="transmembrane region" description="Helical" evidence="17">
    <location>
        <begin position="456"/>
        <end position="475"/>
    </location>
</feature>
<accession>A0A4P8Y266</accession>
<feature type="transmembrane region" description="Helical" evidence="17">
    <location>
        <begin position="49"/>
        <end position="75"/>
    </location>
</feature>
<evidence type="ECO:0000256" key="13">
    <source>
        <dbReference type="ARBA" id="ARBA00023075"/>
    </source>
</evidence>
<dbReference type="CTD" id="4540"/>
<evidence type="ECO:0000256" key="16">
    <source>
        <dbReference type="ARBA" id="ARBA00049551"/>
    </source>
</evidence>
<comment type="function">
    <text evidence="17">Core subunit of the mitochondrial membrane respiratory chain NADH dehydrogenase (Complex I) which catalyzes electron transfer from NADH through the respiratory chain, using ubiquinone as an electron acceptor. Essential for the catalytic activity and assembly of complex I.</text>
</comment>
<feature type="transmembrane region" description="Helical" evidence="17">
    <location>
        <begin position="421"/>
        <end position="444"/>
    </location>
</feature>
<dbReference type="GO" id="GO:0015990">
    <property type="term" value="P:electron transport coupled proton transport"/>
    <property type="evidence" value="ECO:0007669"/>
    <property type="project" value="TreeGrafter"/>
</dbReference>
<keyword evidence="11 17" id="KW-1133">Transmembrane helix</keyword>
<evidence type="ECO:0000256" key="7">
    <source>
        <dbReference type="ARBA" id="ARBA00022692"/>
    </source>
</evidence>
<feature type="transmembrane region" description="Helical" evidence="17">
    <location>
        <begin position="273"/>
        <end position="293"/>
    </location>
</feature>
<feature type="transmembrane region" description="Helical" evidence="17">
    <location>
        <begin position="378"/>
        <end position="400"/>
    </location>
</feature>
<dbReference type="EC" id="7.1.1.2" evidence="3 17"/>
<evidence type="ECO:0000256" key="4">
    <source>
        <dbReference type="ARBA" id="ARBA00021096"/>
    </source>
</evidence>
<keyword evidence="5 17" id="KW-0813">Transport</keyword>
<dbReference type="InterPro" id="IPR001750">
    <property type="entry name" value="ND/Mrp_TM"/>
</dbReference>
<feature type="transmembrane region" description="Helical" evidence="17">
    <location>
        <begin position="112"/>
        <end position="131"/>
    </location>
</feature>
<dbReference type="EMBL" id="MH321204">
    <property type="protein sequence ID" value="QCT09696.1"/>
    <property type="molecule type" value="Genomic_DNA"/>
</dbReference>
<keyword evidence="8" id="KW-0999">Mitochondrion inner membrane</keyword>
<feature type="transmembrane region" description="Helical" evidence="17">
    <location>
        <begin position="305"/>
        <end position="322"/>
    </location>
</feature>
<dbReference type="InterPro" id="IPR001516">
    <property type="entry name" value="Proton_antipo_N"/>
</dbReference>
<dbReference type="PRINTS" id="PR01435">
    <property type="entry name" value="NPOXDRDTASE5"/>
</dbReference>
<dbReference type="PANTHER" id="PTHR42829">
    <property type="entry name" value="NADH-UBIQUINONE OXIDOREDUCTASE CHAIN 5"/>
    <property type="match status" value="1"/>
</dbReference>
<dbReference type="GO" id="GO:0005743">
    <property type="term" value="C:mitochondrial inner membrane"/>
    <property type="evidence" value="ECO:0007669"/>
    <property type="project" value="UniProtKB-SubCell"/>
</dbReference>
<dbReference type="Pfam" id="PF06455">
    <property type="entry name" value="NADH5_C"/>
    <property type="match status" value="1"/>
</dbReference>
<dbReference type="AlphaFoldDB" id="A0A4P8Y266"/>
<feature type="transmembrane region" description="Helical" evidence="17">
    <location>
        <begin position="87"/>
        <end position="106"/>
    </location>
</feature>
<evidence type="ECO:0000256" key="6">
    <source>
        <dbReference type="ARBA" id="ARBA00022660"/>
    </source>
</evidence>
<dbReference type="RefSeq" id="YP_009660932.1">
    <property type="nucleotide sequence ID" value="NC_042907.1"/>
</dbReference>
<evidence type="ECO:0000259" key="18">
    <source>
        <dbReference type="Pfam" id="PF00361"/>
    </source>
</evidence>
<evidence type="ECO:0000256" key="3">
    <source>
        <dbReference type="ARBA" id="ARBA00012944"/>
    </source>
</evidence>
<dbReference type="InterPro" id="IPR003945">
    <property type="entry name" value="NU5C-like"/>
</dbReference>
<keyword evidence="12 17" id="KW-0520">NAD</keyword>
<evidence type="ECO:0000256" key="9">
    <source>
        <dbReference type="ARBA" id="ARBA00022967"/>
    </source>
</evidence>
<evidence type="ECO:0000256" key="2">
    <source>
        <dbReference type="ARBA" id="ARBA00004448"/>
    </source>
</evidence>
<evidence type="ECO:0000259" key="19">
    <source>
        <dbReference type="Pfam" id="PF00662"/>
    </source>
</evidence>
<feature type="transmembrane region" description="Helical" evidence="17">
    <location>
        <begin position="218"/>
        <end position="238"/>
    </location>
</feature>
<comment type="subcellular location">
    <subcellularLocation>
        <location evidence="2">Mitochondrion inner membrane</location>
        <topology evidence="2">Multi-pass membrane protein</topology>
    </subcellularLocation>
</comment>
<feature type="transmembrane region" description="Helical" evidence="17">
    <location>
        <begin position="152"/>
        <end position="170"/>
    </location>
</feature>
<dbReference type="GO" id="GO:0008137">
    <property type="term" value="F:NADH dehydrogenase (ubiquinone) activity"/>
    <property type="evidence" value="ECO:0007669"/>
    <property type="project" value="UniProtKB-EC"/>
</dbReference>
<keyword evidence="7 17" id="KW-0812">Transmembrane</keyword>
<feature type="domain" description="NADH dehydrogenase subunit 5 C-terminal" evidence="20">
    <location>
        <begin position="394"/>
        <end position="574"/>
    </location>
</feature>
<evidence type="ECO:0000256" key="17">
    <source>
        <dbReference type="RuleBase" id="RU003404"/>
    </source>
</evidence>
<dbReference type="Pfam" id="PF00662">
    <property type="entry name" value="Proton_antipo_N"/>
    <property type="match status" value="1"/>
</dbReference>
<sequence length="577" mass="65720">MKYLSICIINFFILISISITLLLFSFYFILNELVFFLEWEVVSMNSMSIVMTFLFDWMSLMFMSFVLFISSLVIYYSKEYMSSDVNINRFIMLVLLFVFSMMMLIISPNLVSILLGWDGLGLVSYCLVIYFQNVKSFNAGMLTALLNRIGDVALLMAIAWMLNYGSWNYIYYLEFMKNDMEMVIVGSLVMLAAMTKSAQIPFSSWLPAAMAAPTPVSALVHSSTLVTAGIYLLIRFNLLLVNTVMSQLLLLLAGLTMFMSGLGANFEFDLKKIIALSTLSQLGLMMMILSMGYEKLAFFHLLTHALFKALLFMCAGAIIHNMNNSQDLRLMGGLSIYMPLTSSCFNVANLALCGMPFLAGFYSKDLILEVVSLSMVNLFIYFLFFFSTGLTVCYSLRLVYYSMTGDLNCSALNVLNDEGWIMLKGMFGLMIMSIIGGSMLSWLIFLTPYTICLPYYLKFMTLFVCVIGGLVGYLMSKISLFFINKSLNNYYLSMFAGSMWFMPYISTYGIINYSLKLGMNVVKNFDQGWSEFMGSQNLYKQLVNYSQFNYMVQNNNLKIYLLIFVLWIMILSLFLIL</sequence>
<keyword evidence="15 17" id="KW-0472">Membrane</keyword>
<evidence type="ECO:0000256" key="14">
    <source>
        <dbReference type="ARBA" id="ARBA00023128"/>
    </source>
</evidence>
<feature type="transmembrane region" description="Helical" evidence="17">
    <location>
        <begin position="559"/>
        <end position="576"/>
    </location>
</feature>
<geneLocation type="mitochondrion" evidence="21"/>
<organism evidence="21">
    <name type="scientific">Eristalinus fuscicornis</name>
    <dbReference type="NCBI Taxonomy" id="1740175"/>
    <lineage>
        <taxon>Eukaryota</taxon>
        <taxon>Metazoa</taxon>
        <taxon>Ecdysozoa</taxon>
        <taxon>Arthropoda</taxon>
        <taxon>Hexapoda</taxon>
        <taxon>Insecta</taxon>
        <taxon>Pterygota</taxon>
        <taxon>Neoptera</taxon>
        <taxon>Endopterygota</taxon>
        <taxon>Diptera</taxon>
        <taxon>Brachycera</taxon>
        <taxon>Muscomorpha</taxon>
        <taxon>Syrphoidea</taxon>
        <taxon>Syrphidae</taxon>
        <taxon>Eristalinae</taxon>
        <taxon>Eristalini</taxon>
        <taxon>Eristalinus</taxon>
    </lineage>
</organism>
<dbReference type="PANTHER" id="PTHR42829:SF2">
    <property type="entry name" value="NADH-UBIQUINONE OXIDOREDUCTASE CHAIN 5"/>
    <property type="match status" value="1"/>
</dbReference>
<dbReference type="GO" id="GO:0042773">
    <property type="term" value="P:ATP synthesis coupled electron transport"/>
    <property type="evidence" value="ECO:0007669"/>
    <property type="project" value="InterPro"/>
</dbReference>
<feature type="transmembrane region" description="Helical" evidence="17">
    <location>
        <begin position="487"/>
        <end position="511"/>
    </location>
</feature>
<keyword evidence="10" id="KW-0249">Electron transport</keyword>
<evidence type="ECO:0000256" key="10">
    <source>
        <dbReference type="ARBA" id="ARBA00022982"/>
    </source>
</evidence>
<dbReference type="GO" id="GO:0003954">
    <property type="term" value="F:NADH dehydrogenase activity"/>
    <property type="evidence" value="ECO:0007669"/>
    <property type="project" value="TreeGrafter"/>
</dbReference>
<comment type="function">
    <text evidence="1">Core subunit of the mitochondrial membrane respiratory chain NADH dehydrogenase (Complex I) that is believed to belong to the minimal assembly required for catalysis. Complex I functions in the transfer of electrons from NADH to the respiratory chain. The immediate electron acceptor for the enzyme is believed to be ubiquinone.</text>
</comment>
<feature type="domain" description="NADH:quinone oxidoreductase/Mrp antiporter transmembrane" evidence="18">
    <location>
        <begin position="107"/>
        <end position="391"/>
    </location>
</feature>
<dbReference type="Pfam" id="PF00361">
    <property type="entry name" value="Proton_antipo_M"/>
    <property type="match status" value="1"/>
</dbReference>
<evidence type="ECO:0000256" key="15">
    <source>
        <dbReference type="ARBA" id="ARBA00023136"/>
    </source>
</evidence>
<evidence type="ECO:0000256" key="12">
    <source>
        <dbReference type="ARBA" id="ARBA00023027"/>
    </source>
</evidence>